<evidence type="ECO:0000256" key="5">
    <source>
        <dbReference type="ARBA" id="ARBA00022490"/>
    </source>
</evidence>
<comment type="similarity">
    <text evidence="4 9">Belongs to the peptidase C15 family.</text>
</comment>
<dbReference type="FunFam" id="3.40.630.20:FF:000001">
    <property type="entry name" value="Pyrrolidone-carboxylate peptidase"/>
    <property type="match status" value="1"/>
</dbReference>
<evidence type="ECO:0000256" key="3">
    <source>
        <dbReference type="ARBA" id="ARBA00004496"/>
    </source>
</evidence>
<keyword evidence="8 9" id="KW-0788">Thiol protease</keyword>
<dbReference type="Proteomes" id="UP000823927">
    <property type="component" value="Unassembled WGS sequence"/>
</dbReference>
<evidence type="ECO:0000256" key="4">
    <source>
        <dbReference type="ARBA" id="ARBA00006641"/>
    </source>
</evidence>
<comment type="catalytic activity">
    <reaction evidence="1 9 10">
        <text>Release of an N-terminal pyroglutamyl group from a polypeptide, the second amino acid generally not being Pro.</text>
        <dbReference type="EC" id="3.4.19.3"/>
    </reaction>
</comment>
<dbReference type="InterPro" id="IPR029762">
    <property type="entry name" value="PGP-I_bact-type"/>
</dbReference>
<dbReference type="PANTHER" id="PTHR23402:SF1">
    <property type="entry name" value="PYROGLUTAMYL-PEPTIDASE I"/>
    <property type="match status" value="1"/>
</dbReference>
<dbReference type="HAMAP" id="MF_00417">
    <property type="entry name" value="Pyrrolid_peptidase"/>
    <property type="match status" value="1"/>
</dbReference>
<dbReference type="InterPro" id="IPR036440">
    <property type="entry name" value="Peptidase_C15-like_sf"/>
</dbReference>
<protein>
    <recommendedName>
        <fullName evidence="9">Pyrrolidone-carboxylate peptidase</fullName>
        <ecNumber evidence="9">3.4.19.3</ecNumber>
    </recommendedName>
    <alternativeName>
        <fullName evidence="9">5-oxoprolyl-peptidase</fullName>
    </alternativeName>
    <alternativeName>
        <fullName evidence="9">Pyroglutamyl-peptidase I</fullName>
        <shortName evidence="9">PGP-I</shortName>
        <shortName evidence="9">Pyrase</shortName>
    </alternativeName>
</protein>
<dbReference type="InterPro" id="IPR000816">
    <property type="entry name" value="Peptidase_C15"/>
</dbReference>
<comment type="subunit">
    <text evidence="9">Homotetramer.</text>
</comment>
<comment type="caution">
    <text evidence="11">The sequence shown here is derived from an EMBL/GenBank/DDBJ whole genome shotgun (WGS) entry which is preliminary data.</text>
</comment>
<feature type="active site" evidence="9 10">
    <location>
        <position position="141"/>
    </location>
</feature>
<evidence type="ECO:0000256" key="1">
    <source>
        <dbReference type="ARBA" id="ARBA00001770"/>
    </source>
</evidence>
<dbReference type="CDD" id="cd00501">
    <property type="entry name" value="Peptidase_C15"/>
    <property type="match status" value="1"/>
</dbReference>
<dbReference type="PROSITE" id="PS01334">
    <property type="entry name" value="PYRASE_CYS"/>
    <property type="match status" value="1"/>
</dbReference>
<reference evidence="11" key="1">
    <citation type="submission" date="2020-10" db="EMBL/GenBank/DDBJ databases">
        <authorList>
            <person name="Gilroy R."/>
        </authorList>
    </citation>
    <scope>NUCLEOTIDE SEQUENCE</scope>
    <source>
        <strain evidence="11">CHK178-757</strain>
    </source>
</reference>
<feature type="active site" evidence="9">
    <location>
        <position position="78"/>
    </location>
</feature>
<evidence type="ECO:0000256" key="8">
    <source>
        <dbReference type="ARBA" id="ARBA00022807"/>
    </source>
</evidence>
<evidence type="ECO:0000256" key="10">
    <source>
        <dbReference type="PROSITE-ProRule" id="PRU10077"/>
    </source>
</evidence>
<sequence>MKLLLTGFDPFGQETLNPSYEAIKLLPDRMGSAHIEKVLLPVSFENSGAVLKDAINACQPDAVICVGQAGGYAGLAIERIAINLRDASIPDNDGNQPQDQPVVSCGPAAYFSTLPVKDIVSALKANHIPAFISNSAGTYVCNNVMYTLLHEIHSSHLSIPGGFIHVPYTTAQASQKLPVPPSMDLEQIAKGLKTAVETTVASLKAEN</sequence>
<evidence type="ECO:0000256" key="9">
    <source>
        <dbReference type="HAMAP-Rule" id="MF_00417"/>
    </source>
</evidence>
<reference evidence="11" key="2">
    <citation type="journal article" date="2021" name="PeerJ">
        <title>Extensive microbial diversity within the chicken gut microbiome revealed by metagenomics and culture.</title>
        <authorList>
            <person name="Gilroy R."/>
            <person name="Ravi A."/>
            <person name="Getino M."/>
            <person name="Pursley I."/>
            <person name="Horton D.L."/>
            <person name="Alikhan N.F."/>
            <person name="Baker D."/>
            <person name="Gharbi K."/>
            <person name="Hall N."/>
            <person name="Watson M."/>
            <person name="Adriaenssens E.M."/>
            <person name="Foster-Nyarko E."/>
            <person name="Jarju S."/>
            <person name="Secka A."/>
            <person name="Antonio M."/>
            <person name="Oren A."/>
            <person name="Chaudhuri R.R."/>
            <person name="La Ragione R."/>
            <person name="Hildebrand F."/>
            <person name="Pallen M.J."/>
        </authorList>
    </citation>
    <scope>NUCLEOTIDE SEQUENCE</scope>
    <source>
        <strain evidence="11">CHK178-757</strain>
    </source>
</reference>
<dbReference type="NCBIfam" id="TIGR00504">
    <property type="entry name" value="pyro_pdase"/>
    <property type="match status" value="1"/>
</dbReference>
<dbReference type="InterPro" id="IPR016125">
    <property type="entry name" value="Peptidase_C15-like"/>
</dbReference>
<dbReference type="EC" id="3.4.19.3" evidence="9"/>
<evidence type="ECO:0000256" key="7">
    <source>
        <dbReference type="ARBA" id="ARBA00022801"/>
    </source>
</evidence>
<dbReference type="GO" id="GO:0016920">
    <property type="term" value="F:pyroglutamyl-peptidase activity"/>
    <property type="evidence" value="ECO:0007669"/>
    <property type="project" value="UniProtKB-UniRule"/>
</dbReference>
<keyword evidence="7 9" id="KW-0378">Hydrolase</keyword>
<name>A0A9D1JQJ7_9FIRM</name>
<dbReference type="Pfam" id="PF01470">
    <property type="entry name" value="Peptidase_C15"/>
    <property type="match status" value="1"/>
</dbReference>
<organism evidence="11 12">
    <name type="scientific">Candidatus Scybalocola faecigallinarum</name>
    <dbReference type="NCBI Taxonomy" id="2840941"/>
    <lineage>
        <taxon>Bacteria</taxon>
        <taxon>Bacillati</taxon>
        <taxon>Bacillota</taxon>
        <taxon>Clostridia</taxon>
        <taxon>Lachnospirales</taxon>
        <taxon>Lachnospiraceae</taxon>
        <taxon>Lachnospiraceae incertae sedis</taxon>
        <taxon>Candidatus Scybalocola (ex Gilroy et al. 2021)</taxon>
    </lineage>
</organism>
<dbReference type="PIRSF" id="PIRSF015592">
    <property type="entry name" value="Prld-crbxl_pptds"/>
    <property type="match status" value="1"/>
</dbReference>
<gene>
    <name evidence="9 11" type="primary">pcp</name>
    <name evidence="11" type="ORF">IAB46_06690</name>
</gene>
<proteinExistence type="inferred from homology"/>
<dbReference type="GO" id="GO:0006508">
    <property type="term" value="P:proteolysis"/>
    <property type="evidence" value="ECO:0007669"/>
    <property type="project" value="UniProtKB-KW"/>
</dbReference>
<keyword evidence="6 9" id="KW-0645">Protease</keyword>
<feature type="active site" evidence="9">
    <location>
        <position position="165"/>
    </location>
</feature>
<dbReference type="Gene3D" id="3.40.630.20">
    <property type="entry name" value="Peptidase C15, pyroglutamyl peptidase I-like"/>
    <property type="match status" value="1"/>
</dbReference>
<dbReference type="PRINTS" id="PR00706">
    <property type="entry name" value="PYROGLUPTASE"/>
</dbReference>
<keyword evidence="5 9" id="KW-0963">Cytoplasm</keyword>
<comment type="function">
    <text evidence="2 9">Removes 5-oxoproline from various penultimate amino acid residues except L-proline.</text>
</comment>
<evidence type="ECO:0000313" key="11">
    <source>
        <dbReference type="EMBL" id="HIS47233.1"/>
    </source>
</evidence>
<dbReference type="NCBIfam" id="NF009676">
    <property type="entry name" value="PRK13197.1"/>
    <property type="match status" value="1"/>
</dbReference>
<dbReference type="SUPFAM" id="SSF53182">
    <property type="entry name" value="Pyrrolidone carboxyl peptidase (pyroglutamate aminopeptidase)"/>
    <property type="match status" value="1"/>
</dbReference>
<accession>A0A9D1JQJ7</accession>
<dbReference type="EMBL" id="DVIT01000025">
    <property type="protein sequence ID" value="HIS47233.1"/>
    <property type="molecule type" value="Genomic_DNA"/>
</dbReference>
<evidence type="ECO:0000256" key="6">
    <source>
        <dbReference type="ARBA" id="ARBA00022670"/>
    </source>
</evidence>
<dbReference type="PANTHER" id="PTHR23402">
    <property type="entry name" value="PROTEASE FAMILY C15 PYROGLUTAMYL-PEPTIDASE I-RELATED"/>
    <property type="match status" value="1"/>
</dbReference>
<evidence type="ECO:0000256" key="2">
    <source>
        <dbReference type="ARBA" id="ARBA00002280"/>
    </source>
</evidence>
<dbReference type="GO" id="GO:0005829">
    <property type="term" value="C:cytosol"/>
    <property type="evidence" value="ECO:0007669"/>
    <property type="project" value="InterPro"/>
</dbReference>
<dbReference type="AlphaFoldDB" id="A0A9D1JQJ7"/>
<dbReference type="InterPro" id="IPR033694">
    <property type="entry name" value="PGPEP1_Cys_AS"/>
</dbReference>
<comment type="subcellular location">
    <subcellularLocation>
        <location evidence="3 9">Cytoplasm</location>
    </subcellularLocation>
</comment>
<evidence type="ECO:0000313" key="12">
    <source>
        <dbReference type="Proteomes" id="UP000823927"/>
    </source>
</evidence>